<proteinExistence type="predicted"/>
<accession>A0AAW1NKU9</accession>
<evidence type="ECO:0000313" key="1">
    <source>
        <dbReference type="EMBL" id="KAK9787861.1"/>
    </source>
</evidence>
<gene>
    <name evidence="1" type="ORF">WJX73_002674</name>
</gene>
<comment type="caution">
    <text evidence="1">The sequence shown here is derived from an EMBL/GenBank/DDBJ whole genome shotgun (WGS) entry which is preliminary data.</text>
</comment>
<protein>
    <submittedName>
        <fullName evidence="1">Uncharacterized protein</fullName>
    </submittedName>
</protein>
<sequence>MRTRSLLAAAKHSASRHGEADSSVYLSVARQPSARSVANFALLPASCSHIIRFQLKIRTSYTSSALKTDLSCDASKTLDGLPARRQQALRF</sequence>
<name>A0AAW1NKU9_9CHLO</name>
<dbReference type="Proteomes" id="UP001465755">
    <property type="component" value="Unassembled WGS sequence"/>
</dbReference>
<organism evidence="1 2">
    <name type="scientific">Symbiochloris irregularis</name>
    <dbReference type="NCBI Taxonomy" id="706552"/>
    <lineage>
        <taxon>Eukaryota</taxon>
        <taxon>Viridiplantae</taxon>
        <taxon>Chlorophyta</taxon>
        <taxon>core chlorophytes</taxon>
        <taxon>Trebouxiophyceae</taxon>
        <taxon>Trebouxiales</taxon>
        <taxon>Trebouxiaceae</taxon>
        <taxon>Symbiochloris</taxon>
    </lineage>
</organism>
<keyword evidence="2" id="KW-1185">Reference proteome</keyword>
<dbReference type="EMBL" id="JALJOQ010000239">
    <property type="protein sequence ID" value="KAK9787861.1"/>
    <property type="molecule type" value="Genomic_DNA"/>
</dbReference>
<reference evidence="1 2" key="1">
    <citation type="journal article" date="2024" name="Nat. Commun.">
        <title>Phylogenomics reveals the evolutionary origins of lichenization in chlorophyte algae.</title>
        <authorList>
            <person name="Puginier C."/>
            <person name="Libourel C."/>
            <person name="Otte J."/>
            <person name="Skaloud P."/>
            <person name="Haon M."/>
            <person name="Grisel S."/>
            <person name="Petersen M."/>
            <person name="Berrin J.G."/>
            <person name="Delaux P.M."/>
            <person name="Dal Grande F."/>
            <person name="Keller J."/>
        </authorList>
    </citation>
    <scope>NUCLEOTIDE SEQUENCE [LARGE SCALE GENOMIC DNA]</scope>
    <source>
        <strain evidence="1 2">SAG 2036</strain>
    </source>
</reference>
<dbReference type="AlphaFoldDB" id="A0AAW1NKU9"/>
<evidence type="ECO:0000313" key="2">
    <source>
        <dbReference type="Proteomes" id="UP001465755"/>
    </source>
</evidence>